<accession>A0A160T7V6</accession>
<dbReference type="GO" id="GO:0046872">
    <property type="term" value="F:metal ion binding"/>
    <property type="evidence" value="ECO:0007669"/>
    <property type="project" value="UniProtKB-KW"/>
</dbReference>
<dbReference type="InterPro" id="IPR034660">
    <property type="entry name" value="DinB/YfiT-like"/>
</dbReference>
<dbReference type="Gene3D" id="1.20.120.450">
    <property type="entry name" value="dinb family like domain"/>
    <property type="match status" value="1"/>
</dbReference>
<proteinExistence type="inferred from homology"/>
<dbReference type="EMBL" id="LN890656">
    <property type="protein sequence ID" value="CUS06194.1"/>
    <property type="molecule type" value="Genomic_DNA"/>
</dbReference>
<dbReference type="Proteomes" id="UP000215027">
    <property type="component" value="Chromosome II"/>
</dbReference>
<name>A0A160T7V6_9CHLR</name>
<evidence type="ECO:0000256" key="3">
    <source>
        <dbReference type="PIRSR" id="PIRSR607837-1"/>
    </source>
</evidence>
<gene>
    <name evidence="4" type="ORF">CFX0092_B0660</name>
</gene>
<dbReference type="InterPro" id="IPR007837">
    <property type="entry name" value="DinB"/>
</dbReference>
<dbReference type="SUPFAM" id="SSF109854">
    <property type="entry name" value="DinB/YfiT-like putative metalloenzymes"/>
    <property type="match status" value="1"/>
</dbReference>
<feature type="binding site" evidence="3">
    <location>
        <position position="135"/>
    </location>
    <ligand>
        <name>a divalent metal cation</name>
        <dbReference type="ChEBI" id="CHEBI:60240"/>
    </ligand>
</feature>
<dbReference type="PANTHER" id="PTHR37302">
    <property type="entry name" value="SLR1116 PROTEIN"/>
    <property type="match status" value="1"/>
</dbReference>
<comment type="similarity">
    <text evidence="1">Belongs to the DinB family.</text>
</comment>
<dbReference type="Pfam" id="PF05163">
    <property type="entry name" value="DinB"/>
    <property type="match status" value="1"/>
</dbReference>
<feature type="binding site" evidence="3">
    <location>
        <position position="50"/>
    </location>
    <ligand>
        <name>a divalent metal cation</name>
        <dbReference type="ChEBI" id="CHEBI:60240"/>
    </ligand>
</feature>
<dbReference type="PANTHER" id="PTHR37302:SF3">
    <property type="entry name" value="DAMAGE-INDUCIBLE PROTEIN DINB"/>
    <property type="match status" value="1"/>
</dbReference>
<dbReference type="AlphaFoldDB" id="A0A160T7V6"/>
<evidence type="ECO:0000256" key="2">
    <source>
        <dbReference type="ARBA" id="ARBA00022723"/>
    </source>
</evidence>
<organism evidence="4 5">
    <name type="scientific">Candidatus Promineifilum breve</name>
    <dbReference type="NCBI Taxonomy" id="1806508"/>
    <lineage>
        <taxon>Bacteria</taxon>
        <taxon>Bacillati</taxon>
        <taxon>Chloroflexota</taxon>
        <taxon>Ardenticatenia</taxon>
        <taxon>Candidatus Promineifilales</taxon>
        <taxon>Candidatus Promineifilaceae</taxon>
        <taxon>Candidatus Promineifilum</taxon>
    </lineage>
</organism>
<evidence type="ECO:0000313" key="4">
    <source>
        <dbReference type="EMBL" id="CUS06194.1"/>
    </source>
</evidence>
<keyword evidence="5" id="KW-1185">Reference proteome</keyword>
<dbReference type="KEGG" id="pbf:CFX0092_B0660"/>
<sequence length="166" mass="19362">MNADAFRHFYAYHLSENRKLWHYCIAPLSQEQFTQAATYSRGSVREQLVHLIDAEEVWFCELRVVEPSEPLPDAAIDDRDVIRARWDEVEQVTRAYVAGLSDEALFSKPIKFPEEDQDLTVWQVLIHVANHGTDHRAQLLRQLNDMGVETPPQDYIFYAFDHPFEG</sequence>
<protein>
    <submittedName>
        <fullName evidence="4">DinB family protein</fullName>
    </submittedName>
</protein>
<keyword evidence="2 3" id="KW-0479">Metal-binding</keyword>
<feature type="binding site" evidence="3">
    <location>
        <position position="131"/>
    </location>
    <ligand>
        <name>a divalent metal cation</name>
        <dbReference type="ChEBI" id="CHEBI:60240"/>
    </ligand>
</feature>
<evidence type="ECO:0000256" key="1">
    <source>
        <dbReference type="ARBA" id="ARBA00008635"/>
    </source>
</evidence>
<dbReference type="RefSeq" id="WP_095045503.1">
    <property type="nucleotide sequence ID" value="NZ_LN890656.1"/>
</dbReference>
<evidence type="ECO:0000313" key="5">
    <source>
        <dbReference type="Proteomes" id="UP000215027"/>
    </source>
</evidence>
<reference evidence="4" key="1">
    <citation type="submission" date="2016-01" db="EMBL/GenBank/DDBJ databases">
        <authorList>
            <person name="Mcilroy J.S."/>
            <person name="Karst M S."/>
            <person name="Albertsen M."/>
        </authorList>
    </citation>
    <scope>NUCLEOTIDE SEQUENCE</scope>
    <source>
        <strain evidence="4">Cfx-K</strain>
    </source>
</reference>
<dbReference type="OrthoDB" id="9811413at2"/>